<dbReference type="Proteomes" id="UP000886069">
    <property type="component" value="Unassembled WGS sequence"/>
</dbReference>
<dbReference type="SFLD" id="SFLDS00029">
    <property type="entry name" value="Radical_SAM"/>
    <property type="match status" value="1"/>
</dbReference>
<dbReference type="PANTHER" id="PTHR43524">
    <property type="entry name" value="RADICAL SAM SUPERFAMILY PROTEIN"/>
    <property type="match status" value="1"/>
</dbReference>
<keyword evidence="2" id="KW-0479">Metal-binding</keyword>
<accession>A0A7V2F3Z2</accession>
<dbReference type="SFLD" id="SFLDG01386">
    <property type="entry name" value="main_SPASM_domain-containing"/>
    <property type="match status" value="1"/>
</dbReference>
<dbReference type="GO" id="GO:0046872">
    <property type="term" value="F:metal ion binding"/>
    <property type="evidence" value="ECO:0007669"/>
    <property type="project" value="UniProtKB-KW"/>
</dbReference>
<organism evidence="6">
    <name type="scientific">Eiseniibacteriota bacterium</name>
    <dbReference type="NCBI Taxonomy" id="2212470"/>
    <lineage>
        <taxon>Bacteria</taxon>
        <taxon>Candidatus Eiseniibacteriota</taxon>
    </lineage>
</organism>
<dbReference type="PANTHER" id="PTHR43524:SF1">
    <property type="entry name" value="RADICAL SAM SUPERFAMILY PROTEIN"/>
    <property type="match status" value="1"/>
</dbReference>
<protein>
    <submittedName>
        <fullName evidence="6">Radical SAM protein</fullName>
    </submittedName>
</protein>
<evidence type="ECO:0000256" key="3">
    <source>
        <dbReference type="ARBA" id="ARBA00023004"/>
    </source>
</evidence>
<evidence type="ECO:0000256" key="4">
    <source>
        <dbReference type="ARBA" id="ARBA00023014"/>
    </source>
</evidence>
<dbReference type="AlphaFoldDB" id="A0A7V2F3Z2"/>
<sequence>MSFLERARTFSTEKVIGEIMSLLPKFDNRNVIRMISLGERLTKDPEYKQNARRLRELFEQGHPAALLIRDVINRLSPTCREKLIRNLFINAFLTGIDKRKQFLEKEGFQPPQFIVISPTMQCNLNCPGCYAGQYEQEKGLSFELIDRILTECKELGMYFNTMSGGETFMRKDIFDIWEKHSDVYFQVYTNGTMITEKVADRLAELGNVAPMCSLEGFEKETDARRNKGTYARVMKAMDLMKERGMVFGASITETRENMETIASYEFIDMLLDKGAMVIWYFQYIPIGRCPSMDIMPTPEQRDWLRRRINEIRDSRPVFIGDFWNDGPHVKGCIAGGREYLHINSRGDVEPCVFCHFAVDDIREKSLKEVINSPFMRAIRARQPYRDNLLTPCMIIDNPEVLRTVVRDHDARPTCEGAQEIITKFAGDLDEYALEYRRYADPAWEKIRKCVDEKQAAV</sequence>
<comment type="caution">
    <text evidence="6">The sequence shown here is derived from an EMBL/GenBank/DDBJ whole genome shotgun (WGS) entry which is preliminary data.</text>
</comment>
<dbReference type="EMBL" id="DSEC01000393">
    <property type="protein sequence ID" value="HER43909.1"/>
    <property type="molecule type" value="Genomic_DNA"/>
</dbReference>
<keyword evidence="1" id="KW-0949">S-adenosyl-L-methionine</keyword>
<dbReference type="GO" id="GO:0051536">
    <property type="term" value="F:iron-sulfur cluster binding"/>
    <property type="evidence" value="ECO:0007669"/>
    <property type="project" value="UniProtKB-KW"/>
</dbReference>
<dbReference type="InterPro" id="IPR007197">
    <property type="entry name" value="rSAM"/>
</dbReference>
<evidence type="ECO:0000259" key="5">
    <source>
        <dbReference type="PROSITE" id="PS51918"/>
    </source>
</evidence>
<name>A0A7V2F3Z2_UNCEI</name>
<dbReference type="InterPro" id="IPR058240">
    <property type="entry name" value="rSAM_sf"/>
</dbReference>
<dbReference type="Pfam" id="PF04055">
    <property type="entry name" value="Radical_SAM"/>
    <property type="match status" value="1"/>
</dbReference>
<gene>
    <name evidence="6" type="ORF">ENO08_05570</name>
</gene>
<dbReference type="CDD" id="cd01335">
    <property type="entry name" value="Radical_SAM"/>
    <property type="match status" value="1"/>
</dbReference>
<dbReference type="SUPFAM" id="SSF102114">
    <property type="entry name" value="Radical SAM enzymes"/>
    <property type="match status" value="1"/>
</dbReference>
<dbReference type="InterPro" id="IPR023885">
    <property type="entry name" value="4Fe4S-binding_SPASM_dom"/>
</dbReference>
<dbReference type="InterPro" id="IPR013785">
    <property type="entry name" value="Aldolase_TIM"/>
</dbReference>
<reference evidence="6" key="1">
    <citation type="journal article" date="2020" name="mSystems">
        <title>Genome- and Community-Level Interaction Insights into Carbon Utilization and Element Cycling Functions of Hydrothermarchaeota in Hydrothermal Sediment.</title>
        <authorList>
            <person name="Zhou Z."/>
            <person name="Liu Y."/>
            <person name="Xu W."/>
            <person name="Pan J."/>
            <person name="Luo Z.H."/>
            <person name="Li M."/>
        </authorList>
    </citation>
    <scope>NUCLEOTIDE SEQUENCE [LARGE SCALE GENOMIC DNA]</scope>
    <source>
        <strain evidence="6">SpSt-1233</strain>
    </source>
</reference>
<dbReference type="CDD" id="cd21128">
    <property type="entry name" value="SPASM_rSAM"/>
    <property type="match status" value="1"/>
</dbReference>
<dbReference type="Gene3D" id="3.20.20.70">
    <property type="entry name" value="Aldolase class I"/>
    <property type="match status" value="1"/>
</dbReference>
<feature type="domain" description="Radical SAM core" evidence="5">
    <location>
        <begin position="106"/>
        <end position="321"/>
    </location>
</feature>
<dbReference type="Pfam" id="PF13186">
    <property type="entry name" value="SPASM"/>
    <property type="match status" value="1"/>
</dbReference>
<dbReference type="SFLD" id="SFLDG01067">
    <property type="entry name" value="SPASM/twitch_domain_containing"/>
    <property type="match status" value="1"/>
</dbReference>
<evidence type="ECO:0000256" key="1">
    <source>
        <dbReference type="ARBA" id="ARBA00022691"/>
    </source>
</evidence>
<dbReference type="GO" id="GO:0003824">
    <property type="term" value="F:catalytic activity"/>
    <property type="evidence" value="ECO:0007669"/>
    <property type="project" value="InterPro"/>
</dbReference>
<evidence type="ECO:0000313" key="6">
    <source>
        <dbReference type="EMBL" id="HER43909.1"/>
    </source>
</evidence>
<proteinExistence type="predicted"/>
<keyword evidence="4" id="KW-0411">Iron-sulfur</keyword>
<dbReference type="PROSITE" id="PS51918">
    <property type="entry name" value="RADICAL_SAM"/>
    <property type="match status" value="1"/>
</dbReference>
<evidence type="ECO:0000256" key="2">
    <source>
        <dbReference type="ARBA" id="ARBA00022723"/>
    </source>
</evidence>
<keyword evidence="3" id="KW-0408">Iron</keyword>